<evidence type="ECO:0000313" key="2">
    <source>
        <dbReference type="EMBL" id="EON72142.1"/>
    </source>
</evidence>
<dbReference type="Pfam" id="PF24705">
    <property type="entry name" value="DUF7668"/>
    <property type="match status" value="1"/>
</dbReference>
<dbReference type="OrthoDB" id="2734792at2"/>
<accession>R7ZDE4</accession>
<evidence type="ECO:0000313" key="3">
    <source>
        <dbReference type="Proteomes" id="UP000013911"/>
    </source>
</evidence>
<sequence length="113" mass="13325">MTLEEKIVQLTKETLVDLVNLRYEKLKEENKINDETEKFLKDVILMQGTLTLPPSDEEMDIDVYEYNDNSGFCAEVRYLWFDDEEIPIILFCEAKTNAEKNEVTEFYIETIDA</sequence>
<gene>
    <name evidence="2" type="ORF">H131_12688</name>
</gene>
<dbReference type="AlphaFoldDB" id="R7ZDE4"/>
<name>R7ZDE4_LYSSH</name>
<dbReference type="EMBL" id="AQPX01000019">
    <property type="protein sequence ID" value="EON72142.1"/>
    <property type="molecule type" value="Genomic_DNA"/>
</dbReference>
<evidence type="ECO:0000259" key="1">
    <source>
        <dbReference type="Pfam" id="PF24705"/>
    </source>
</evidence>
<reference evidence="2 3" key="1">
    <citation type="submission" date="2013-04" db="EMBL/GenBank/DDBJ databases">
        <title>Draft genome of the heavy metal tolerant bacterium Lysinibacillus sphaericus strain OT4b.31.</title>
        <authorList>
            <person name="Pena-Montenegro T.D."/>
            <person name="Dussan J."/>
        </authorList>
    </citation>
    <scope>NUCLEOTIDE SEQUENCE [LARGE SCALE GENOMIC DNA]</scope>
    <source>
        <strain evidence="2 3">OT4b.31</strain>
    </source>
</reference>
<proteinExistence type="predicted"/>
<dbReference type="PATRIC" id="fig|1285586.5.peg.2590"/>
<dbReference type="eggNOG" id="ENOG50349YD">
    <property type="taxonomic scope" value="Bacteria"/>
</dbReference>
<comment type="caution">
    <text evidence="2">The sequence shown here is derived from an EMBL/GenBank/DDBJ whole genome shotgun (WGS) entry which is preliminary data.</text>
</comment>
<organism evidence="2 3">
    <name type="scientific">Lysinibacillus sphaericus OT4b.31</name>
    <dbReference type="NCBI Taxonomy" id="1285586"/>
    <lineage>
        <taxon>Bacteria</taxon>
        <taxon>Bacillati</taxon>
        <taxon>Bacillota</taxon>
        <taxon>Bacilli</taxon>
        <taxon>Bacillales</taxon>
        <taxon>Bacillaceae</taxon>
        <taxon>Lysinibacillus</taxon>
    </lineage>
</organism>
<dbReference type="Proteomes" id="UP000013911">
    <property type="component" value="Unassembled WGS sequence"/>
</dbReference>
<dbReference type="RefSeq" id="WP_010859474.1">
    <property type="nucleotide sequence ID" value="NZ_KB933398.1"/>
</dbReference>
<feature type="domain" description="DUF7668" evidence="1">
    <location>
        <begin position="17"/>
        <end position="111"/>
    </location>
</feature>
<dbReference type="InterPro" id="IPR056085">
    <property type="entry name" value="DUF7668"/>
</dbReference>
<protein>
    <recommendedName>
        <fullName evidence="1">DUF7668 domain-containing protein</fullName>
    </recommendedName>
</protein>
<dbReference type="HOGENOM" id="CLU_2130437_0_0_9"/>